<feature type="compositionally biased region" description="Low complexity" evidence="1">
    <location>
        <begin position="58"/>
        <end position="68"/>
    </location>
</feature>
<dbReference type="EMBL" id="JASSZA010000012">
    <property type="protein sequence ID" value="KAK2096231.1"/>
    <property type="molecule type" value="Genomic_DNA"/>
</dbReference>
<keyword evidence="3" id="KW-1185">Reference proteome</keyword>
<dbReference type="Proteomes" id="UP001266305">
    <property type="component" value="Unassembled WGS sequence"/>
</dbReference>
<reference evidence="2 3" key="1">
    <citation type="submission" date="2023-05" db="EMBL/GenBank/DDBJ databases">
        <title>B98-5 Cell Line De Novo Hybrid Assembly: An Optical Mapping Approach.</title>
        <authorList>
            <person name="Kananen K."/>
            <person name="Auerbach J.A."/>
            <person name="Kautto E."/>
            <person name="Blachly J.S."/>
        </authorList>
    </citation>
    <scope>NUCLEOTIDE SEQUENCE [LARGE SCALE GENOMIC DNA]</scope>
    <source>
        <strain evidence="2">B95-8</strain>
        <tissue evidence="2">Cell line</tissue>
    </source>
</reference>
<evidence type="ECO:0000313" key="2">
    <source>
        <dbReference type="EMBL" id="KAK2096231.1"/>
    </source>
</evidence>
<comment type="caution">
    <text evidence="2">The sequence shown here is derived from an EMBL/GenBank/DDBJ whole genome shotgun (WGS) entry which is preliminary data.</text>
</comment>
<sequence length="184" mass="19093">MAWNCQNRGLRRFQGSAGRTLLQLNCEHLSVPHRLRWPAVGVNASRGAGVLAQTPCVSSGRSRASSSGPTQEALPSLQGQLKRTQPPPPPPPPPSPGPTQQAPLSLQGHLRSTQLTSQSHRAGAAIPTGIPGEDPVSSSSGPTWETPLLLQGHLGTVPREDPVSSSSGAIGETVASGPPKLPEE</sequence>
<proteinExistence type="predicted"/>
<feature type="non-terminal residue" evidence="2">
    <location>
        <position position="184"/>
    </location>
</feature>
<organism evidence="2 3">
    <name type="scientific">Saguinus oedipus</name>
    <name type="common">Cotton-top tamarin</name>
    <name type="synonym">Oedipomidas oedipus</name>
    <dbReference type="NCBI Taxonomy" id="9490"/>
    <lineage>
        <taxon>Eukaryota</taxon>
        <taxon>Metazoa</taxon>
        <taxon>Chordata</taxon>
        <taxon>Craniata</taxon>
        <taxon>Vertebrata</taxon>
        <taxon>Euteleostomi</taxon>
        <taxon>Mammalia</taxon>
        <taxon>Eutheria</taxon>
        <taxon>Euarchontoglires</taxon>
        <taxon>Primates</taxon>
        <taxon>Haplorrhini</taxon>
        <taxon>Platyrrhini</taxon>
        <taxon>Cebidae</taxon>
        <taxon>Callitrichinae</taxon>
        <taxon>Saguinus</taxon>
    </lineage>
</organism>
<feature type="compositionally biased region" description="Pro residues" evidence="1">
    <location>
        <begin position="85"/>
        <end position="97"/>
    </location>
</feature>
<evidence type="ECO:0000256" key="1">
    <source>
        <dbReference type="SAM" id="MobiDB-lite"/>
    </source>
</evidence>
<accession>A0ABQ9UH59</accession>
<feature type="region of interest" description="Disordered" evidence="1">
    <location>
        <begin position="54"/>
        <end position="184"/>
    </location>
</feature>
<name>A0ABQ9UH59_SAGOE</name>
<gene>
    <name evidence="2" type="ORF">P7K49_025265</name>
</gene>
<protein>
    <submittedName>
        <fullName evidence="2">Uncharacterized protein</fullName>
    </submittedName>
</protein>
<feature type="compositionally biased region" description="Polar residues" evidence="1">
    <location>
        <begin position="99"/>
        <end position="120"/>
    </location>
</feature>
<evidence type="ECO:0000313" key="3">
    <source>
        <dbReference type="Proteomes" id="UP001266305"/>
    </source>
</evidence>